<reference evidence="1 2" key="1">
    <citation type="journal article" date="2016" name="Gut Pathog.">
        <title>Whole genome sequencing of "Faecalibaculum rodentium" ALO17, isolated from C57BL/6J laboratory mouse feces.</title>
        <authorList>
            <person name="Lim S."/>
            <person name="Chang D.H."/>
            <person name="Ahn S."/>
            <person name="Kim B.C."/>
        </authorList>
    </citation>
    <scope>NUCLEOTIDE SEQUENCE [LARGE SCALE GENOMIC DNA]</scope>
    <source>
        <strain evidence="1 2">Alo17</strain>
    </source>
</reference>
<dbReference type="EMBL" id="CP011391">
    <property type="protein sequence ID" value="AMK53222.1"/>
    <property type="molecule type" value="Genomic_DNA"/>
</dbReference>
<organism evidence="1 2">
    <name type="scientific">Faecalibaculum rodentium</name>
    <dbReference type="NCBI Taxonomy" id="1702221"/>
    <lineage>
        <taxon>Bacteria</taxon>
        <taxon>Bacillati</taxon>
        <taxon>Bacillota</taxon>
        <taxon>Erysipelotrichia</taxon>
        <taxon>Erysipelotrichales</taxon>
        <taxon>Erysipelotrichaceae</taxon>
        <taxon>Faecalibaculum</taxon>
    </lineage>
</organism>
<proteinExistence type="predicted"/>
<sequence length="39" mass="4542">MAGRVVWPWKQSKKHEKAAESRLSARIRRFCCVSGMTHI</sequence>
<name>A0A140DRE5_9FIRM</name>
<accession>A0A140DRE5</accession>
<evidence type="ECO:0000313" key="1">
    <source>
        <dbReference type="EMBL" id="AMK53222.1"/>
    </source>
</evidence>
<evidence type="ECO:0000313" key="2">
    <source>
        <dbReference type="Proteomes" id="UP000069771"/>
    </source>
</evidence>
<dbReference type="AlphaFoldDB" id="A0A140DRE5"/>
<keyword evidence="2" id="KW-1185">Reference proteome</keyword>
<dbReference type="STRING" id="1702221.AALO17_00880"/>
<protein>
    <submittedName>
        <fullName evidence="1">Uncharacterized protein</fullName>
    </submittedName>
</protein>
<dbReference type="KEGG" id="fro:AALO17_00880"/>
<dbReference type="Proteomes" id="UP000069771">
    <property type="component" value="Chromosome"/>
</dbReference>
<gene>
    <name evidence="1" type="ORF">AALO17_00880</name>
</gene>